<dbReference type="Proteomes" id="UP000035722">
    <property type="component" value="Unassembled WGS sequence"/>
</dbReference>
<name>A0A024GYU0_9MICC</name>
<accession>A0A024GYU0</accession>
<comment type="caution">
    <text evidence="1">The sequence shown here is derived from an EMBL/GenBank/DDBJ whole genome shotgun (WGS) entry which is preliminary data.</text>
</comment>
<evidence type="ECO:0000313" key="1">
    <source>
        <dbReference type="EMBL" id="CCQ44659.1"/>
    </source>
</evidence>
<keyword evidence="2" id="KW-1185">Reference proteome</keyword>
<sequence length="127" mass="13584">MALERASQLKHSTIDVEGEAVPLPKAMVAAIEAERDLVTVHEDLDAAGQELVAQKRRVDEEILPAIEDAAASPVTDARLQAGSLTTWPFQAGVVPSGALAPGAVGESQIADFSLVARKFKDDRHRLY</sequence>
<evidence type="ECO:0000313" key="2">
    <source>
        <dbReference type="Proteomes" id="UP000035722"/>
    </source>
</evidence>
<protein>
    <submittedName>
        <fullName evidence="1">Uncharacterized protein</fullName>
    </submittedName>
</protein>
<organism evidence="1 2">
    <name type="scientific">Pseudarthrobacter siccitolerans</name>
    <dbReference type="NCBI Taxonomy" id="861266"/>
    <lineage>
        <taxon>Bacteria</taxon>
        <taxon>Bacillati</taxon>
        <taxon>Actinomycetota</taxon>
        <taxon>Actinomycetes</taxon>
        <taxon>Micrococcales</taxon>
        <taxon>Micrococcaceae</taxon>
        <taxon>Pseudarthrobacter</taxon>
    </lineage>
</organism>
<dbReference type="EMBL" id="CAQI01000028">
    <property type="protein sequence ID" value="CCQ44659.1"/>
    <property type="molecule type" value="Genomic_DNA"/>
</dbReference>
<gene>
    <name evidence="1" type="ORF">ARTSIC4J27_586</name>
</gene>
<dbReference type="AlphaFoldDB" id="A0A024GYU0"/>
<reference evidence="2" key="1">
    <citation type="journal article" date="2014" name="Genome Announc.">
        <title>Genome Sequence of Arthrobacter siccitolerans 4J27, a Xeroprotectant-Producing Desiccation-Tolerant Microorganism.</title>
        <authorList>
            <person name="Manzanera M."/>
            <person name="Santa-Cruz-Calvo L."/>
            <person name="Vilchez J.I."/>
            <person name="Garcia-Fontana C."/>
            <person name="Silva-Castro G.A."/>
            <person name="Calvo C."/>
            <person name="Gonzalez-Lopez J."/>
        </authorList>
    </citation>
    <scope>NUCLEOTIDE SEQUENCE [LARGE SCALE GENOMIC DNA]</scope>
    <source>
        <strain evidence="2">4J27</strain>
    </source>
</reference>
<dbReference type="STRING" id="861266.ARTSIC4J27_586"/>
<proteinExistence type="predicted"/>